<dbReference type="PIRSF" id="PIRSF007519">
    <property type="entry name" value="Protease_InhA"/>
    <property type="match status" value="1"/>
</dbReference>
<evidence type="ECO:0000259" key="2">
    <source>
        <dbReference type="Pfam" id="PF05547"/>
    </source>
</evidence>
<feature type="domain" description="Peptidase M6-like" evidence="2">
    <location>
        <begin position="84"/>
        <end position="365"/>
    </location>
</feature>
<dbReference type="EMBL" id="JBJHZZ010000003">
    <property type="protein sequence ID" value="MFL0246849.1"/>
    <property type="molecule type" value="Genomic_DNA"/>
</dbReference>
<dbReference type="PANTHER" id="PTHR41775:SF1">
    <property type="entry name" value="PEPTIDASE M6-LIKE DOMAIN-CONTAINING PROTEIN"/>
    <property type="match status" value="1"/>
</dbReference>
<accession>A0ABW8T2T9</accession>
<dbReference type="Pfam" id="PF20774">
    <property type="entry name" value="InhA-like_VEG"/>
    <property type="match status" value="1"/>
</dbReference>
<name>A0ABW8T2T9_9CLOT</name>
<dbReference type="RefSeq" id="WP_406769317.1">
    <property type="nucleotide sequence ID" value="NZ_JBJHZZ010000003.1"/>
</dbReference>
<dbReference type="Gene3D" id="2.60.120.260">
    <property type="entry name" value="Galactose-binding domain-like"/>
    <property type="match status" value="1"/>
</dbReference>
<dbReference type="SUPFAM" id="SSF55486">
    <property type="entry name" value="Metalloproteases ('zincins'), catalytic domain"/>
    <property type="match status" value="1"/>
</dbReference>
<dbReference type="Pfam" id="PF05547">
    <property type="entry name" value="Peptidase_M6"/>
    <property type="match status" value="1"/>
</dbReference>
<keyword evidence="1" id="KW-0732">Signal</keyword>
<feature type="chain" id="PRO_5045302076" evidence="1">
    <location>
        <begin position="26"/>
        <end position="736"/>
    </location>
</feature>
<dbReference type="InterPro" id="IPR008757">
    <property type="entry name" value="Peptidase_M6-like_domain"/>
</dbReference>
<proteinExistence type="predicted"/>
<protein>
    <submittedName>
        <fullName evidence="4">Immune inhibitor A domain-containing protein</fullName>
    </submittedName>
</protein>
<dbReference type="NCBIfam" id="TIGR03296">
    <property type="entry name" value="M6dom_TIGR03296"/>
    <property type="match status" value="1"/>
</dbReference>
<feature type="domain" description="Immune inhibitor A-like metallopeptidase VEG" evidence="3">
    <location>
        <begin position="563"/>
        <end position="721"/>
    </location>
</feature>
<dbReference type="InterPro" id="IPR048665">
    <property type="entry name" value="InhA-like_VEG"/>
</dbReference>
<comment type="caution">
    <text evidence="4">The sequence shown here is derived from an EMBL/GenBank/DDBJ whole genome shotgun (WGS) entry which is preliminary data.</text>
</comment>
<sequence length="736" mass="81900">MKLRNLRILAIAATMTLGLTTIANAEPKVDGSINKDPGFIQKEDNRPDPLTTKQLELKEQALNAKLNGKAKGKTHEVAKGQYVELERTGEGAIWTVLGEFQDLKHNTIPKPDRNADNSTIWTSDFSKDYYMNMLFNDTSGANSMSNFYKEQSSNSYTVNGDVTDWILVPGNAANYDDNASNDIWKFLQDEVNGWYKQQKDAGKTDAELNAYLSQFDKRDRYDYDGDGNFNEPDGYIDTFQSVHAGEGEEAGAPPWTIWSHSWYAYQNLAGIAGPSFNKLGGIQIGNSNYWVGKYTVQPENGGVGVFTHEYGHDLGLPDLYDTSGGENSTAFWTLMSSGSWLSDGTQDIGSLPSHMGAWEKYQMGWLNYEVADPSKNNSAFRLGPVEFNTKQAQAVIVPLPKKSVSLKISSPYAGSNFYYSGQGDNLDNFMYKSLNLPSGAALNAKVKYDIEKDWDYAYLVYSTDNGTTWKSLETNRSSNIDPNGQNKGFGITGSSSNQWVDLTANLPSGNILLGFRYWTDANTGGNGLMVDDIKITSLATDGAESEAGWTFKGFKVSTGTENKLYDNYYIAEYRTYKGYDSSLQTGPYFFGYTSEKANYVDHFPYQDGLLINYWDTSQKNNNTKQHPGAGLILPIDSHYKAVTNVNGAVWRNRVQSYDATFSLYPTDKLNLHVGNILSPILSQPAVKVFDDSIQYWDSANPQGSVKNPNTGTIIQVRQQNDGNQPPFMEIQVRFAK</sequence>
<evidence type="ECO:0000256" key="1">
    <source>
        <dbReference type="SAM" id="SignalP"/>
    </source>
</evidence>
<dbReference type="Proteomes" id="UP001623591">
    <property type="component" value="Unassembled WGS sequence"/>
</dbReference>
<dbReference type="Pfam" id="PF20773">
    <property type="entry name" value="InhA-like_MAM"/>
    <property type="match status" value="1"/>
</dbReference>
<evidence type="ECO:0000259" key="3">
    <source>
        <dbReference type="Pfam" id="PF20774"/>
    </source>
</evidence>
<evidence type="ECO:0000313" key="4">
    <source>
        <dbReference type="EMBL" id="MFL0246849.1"/>
    </source>
</evidence>
<organism evidence="4 5">
    <name type="scientific">Candidatus Clostridium stratigraminis</name>
    <dbReference type="NCBI Taxonomy" id="3381661"/>
    <lineage>
        <taxon>Bacteria</taxon>
        <taxon>Bacillati</taxon>
        <taxon>Bacillota</taxon>
        <taxon>Clostridia</taxon>
        <taxon>Eubacteriales</taxon>
        <taxon>Clostridiaceae</taxon>
        <taxon>Clostridium</taxon>
    </lineage>
</organism>
<reference evidence="4 5" key="1">
    <citation type="submission" date="2024-11" db="EMBL/GenBank/DDBJ databases">
        <authorList>
            <person name="Heng Y.C."/>
            <person name="Lim A.C.H."/>
            <person name="Lee J.K.Y."/>
            <person name="Kittelmann S."/>
        </authorList>
    </citation>
    <scope>NUCLEOTIDE SEQUENCE [LARGE SCALE GENOMIC DNA]</scope>
    <source>
        <strain evidence="4 5">WILCCON 0185</strain>
    </source>
</reference>
<gene>
    <name evidence="4" type="ORF">ACJDUG_07690</name>
</gene>
<feature type="signal peptide" evidence="1">
    <location>
        <begin position="1"/>
        <end position="25"/>
    </location>
</feature>
<dbReference type="InterPro" id="IPR012300">
    <property type="entry name" value="Pept_M6_InhA"/>
</dbReference>
<evidence type="ECO:0000313" key="5">
    <source>
        <dbReference type="Proteomes" id="UP001623591"/>
    </source>
</evidence>
<keyword evidence="5" id="KW-1185">Reference proteome</keyword>
<dbReference type="PANTHER" id="PTHR41775">
    <property type="entry name" value="SECRETED PROTEIN-RELATED"/>
    <property type="match status" value="1"/>
</dbReference>